<dbReference type="EMBL" id="JACCCO010000002">
    <property type="protein sequence ID" value="NYF42071.1"/>
    <property type="molecule type" value="Genomic_DNA"/>
</dbReference>
<evidence type="ECO:0000313" key="1">
    <source>
        <dbReference type="EMBL" id="NYF42071.1"/>
    </source>
</evidence>
<evidence type="ECO:0000313" key="2">
    <source>
        <dbReference type="Proteomes" id="UP000576393"/>
    </source>
</evidence>
<accession>A0A852V6U1</accession>
<sequence>MSPARVFEAVPGRPPEWPALAADGPMFATERWLAAMRGRVPGAAYTFVLRETGAAVLALYGTVVTGVDRPGRGEVFDLPYVLVGDPAELPLSAAARAARAAGPPPRTPPREDWFPHLVVMLPGYECHPLGPLARDREALDALVGAITDWARERGLRAVAFLYPPPGTAPLGRVLAARGFTGVPLAYSCELRLPGGGFEDYLAALPRKRRGEARRELRLLHEAGVEVRAERVSEPGADVVELKCGHSAKYNGRPPDRAKTAGRLRDLCAGGALLLRAERAGDLLGYGLFVEHAGVWYCVSTGMDYSSAAARHTYFATVFYEPARLAYPAGVRRLHYGQGSWRAKTARGCEAVELPGWVLPLDPALEPAVTWSARTTALSP</sequence>
<organism evidence="1 2">
    <name type="scientific">Streptosporangium sandarakinum</name>
    <dbReference type="NCBI Taxonomy" id="1260955"/>
    <lineage>
        <taxon>Bacteria</taxon>
        <taxon>Bacillati</taxon>
        <taxon>Actinomycetota</taxon>
        <taxon>Actinomycetes</taxon>
        <taxon>Streptosporangiales</taxon>
        <taxon>Streptosporangiaceae</taxon>
        <taxon>Streptosporangium</taxon>
    </lineage>
</organism>
<keyword evidence="2" id="KW-1185">Reference proteome</keyword>
<comment type="caution">
    <text evidence="1">The sequence shown here is derived from an EMBL/GenBank/DDBJ whole genome shotgun (WGS) entry which is preliminary data.</text>
</comment>
<proteinExistence type="predicted"/>
<name>A0A852V6U1_9ACTN</name>
<dbReference type="SUPFAM" id="SSF55729">
    <property type="entry name" value="Acyl-CoA N-acyltransferases (Nat)"/>
    <property type="match status" value="1"/>
</dbReference>
<reference evidence="1 2" key="1">
    <citation type="submission" date="2020-07" db="EMBL/GenBank/DDBJ databases">
        <title>Sequencing the genomes of 1000 actinobacteria strains.</title>
        <authorList>
            <person name="Klenk H.-P."/>
        </authorList>
    </citation>
    <scope>NUCLEOTIDE SEQUENCE [LARGE SCALE GENOMIC DNA]</scope>
    <source>
        <strain evidence="1 2">DSM 45763</strain>
    </source>
</reference>
<gene>
    <name evidence="1" type="ORF">HDA43_004272</name>
</gene>
<dbReference type="Proteomes" id="UP000576393">
    <property type="component" value="Unassembled WGS sequence"/>
</dbReference>
<dbReference type="InterPro" id="IPR016181">
    <property type="entry name" value="Acyl_CoA_acyltransferase"/>
</dbReference>
<dbReference type="AlphaFoldDB" id="A0A852V6U1"/>
<evidence type="ECO:0008006" key="3">
    <source>
        <dbReference type="Google" id="ProtNLM"/>
    </source>
</evidence>
<dbReference type="RefSeq" id="WP_179824355.1">
    <property type="nucleotide sequence ID" value="NZ_JACCCO010000002.1"/>
</dbReference>
<protein>
    <recommendedName>
        <fullName evidence="3">GNAT family N-acetyltransferase</fullName>
    </recommendedName>
</protein>